<dbReference type="InterPro" id="IPR011333">
    <property type="entry name" value="SKP1/BTB/POZ_sf"/>
</dbReference>
<evidence type="ECO:0000256" key="9">
    <source>
        <dbReference type="ARBA" id="ARBA00023065"/>
    </source>
</evidence>
<dbReference type="SUPFAM" id="SSF81324">
    <property type="entry name" value="Voltage-gated potassium channels"/>
    <property type="match status" value="1"/>
</dbReference>
<dbReference type="GO" id="GO:0005249">
    <property type="term" value="F:voltage-gated potassium channel activity"/>
    <property type="evidence" value="ECO:0007669"/>
    <property type="project" value="InterPro"/>
</dbReference>
<feature type="transmembrane region" description="Helical" evidence="12">
    <location>
        <begin position="201"/>
        <end position="222"/>
    </location>
</feature>
<keyword evidence="4 12" id="KW-0812">Transmembrane</keyword>
<comment type="subcellular location">
    <subcellularLocation>
        <location evidence="1">Membrane</location>
        <topology evidence="1">Multi-pass membrane protein</topology>
    </subcellularLocation>
</comment>
<dbReference type="InterPro" id="IPR003972">
    <property type="entry name" value="K_chnl_volt-dep_Kv1"/>
</dbReference>
<evidence type="ECO:0000256" key="12">
    <source>
        <dbReference type="SAM" id="Phobius"/>
    </source>
</evidence>
<dbReference type="Gene3D" id="1.20.120.350">
    <property type="entry name" value="Voltage-gated potassium channels. Chain C"/>
    <property type="match status" value="1"/>
</dbReference>
<keyword evidence="9" id="KW-0406">Ion transport</keyword>
<evidence type="ECO:0000256" key="7">
    <source>
        <dbReference type="ARBA" id="ARBA00022958"/>
    </source>
</evidence>
<protein>
    <submittedName>
        <fullName evidence="14">Potassium channel</fullName>
    </submittedName>
</protein>
<dbReference type="GO" id="GO:0051260">
    <property type="term" value="P:protein homooligomerization"/>
    <property type="evidence" value="ECO:0007669"/>
    <property type="project" value="InterPro"/>
</dbReference>
<keyword evidence="7" id="KW-0630">Potassium</keyword>
<evidence type="ECO:0000259" key="13">
    <source>
        <dbReference type="SMART" id="SM00225"/>
    </source>
</evidence>
<dbReference type="InterPro" id="IPR003131">
    <property type="entry name" value="T1-type_BTB"/>
</dbReference>
<dbReference type="OrthoDB" id="415460at2759"/>
<feature type="non-terminal residue" evidence="14">
    <location>
        <position position="410"/>
    </location>
</feature>
<dbReference type="PANTHER" id="PTHR11537">
    <property type="entry name" value="VOLTAGE-GATED POTASSIUM CHANNEL"/>
    <property type="match status" value="1"/>
</dbReference>
<dbReference type="Gene3D" id="3.30.710.10">
    <property type="entry name" value="Potassium Channel Kv1.1, Chain A"/>
    <property type="match status" value="1"/>
</dbReference>
<evidence type="ECO:0000256" key="2">
    <source>
        <dbReference type="ARBA" id="ARBA00022448"/>
    </source>
</evidence>
<keyword evidence="5" id="KW-0631">Potassium channel</keyword>
<dbReference type="InterPro" id="IPR005821">
    <property type="entry name" value="Ion_trans_dom"/>
</dbReference>
<keyword evidence="11 14" id="KW-0407">Ion channel</keyword>
<evidence type="ECO:0000256" key="10">
    <source>
        <dbReference type="ARBA" id="ARBA00023136"/>
    </source>
</evidence>
<keyword evidence="8 12" id="KW-1133">Transmembrane helix</keyword>
<dbReference type="EMBL" id="JX846640">
    <property type="protein sequence ID" value="AFY09713.1"/>
    <property type="molecule type" value="mRNA"/>
</dbReference>
<dbReference type="FunFam" id="1.10.287.70:FF:000028">
    <property type="entry name" value="potassium voltage-gated channel subfamily D member 3"/>
    <property type="match status" value="1"/>
</dbReference>
<keyword evidence="6" id="KW-0851">Voltage-gated channel</keyword>
<evidence type="ECO:0000256" key="3">
    <source>
        <dbReference type="ARBA" id="ARBA00022538"/>
    </source>
</evidence>
<evidence type="ECO:0000256" key="6">
    <source>
        <dbReference type="ARBA" id="ARBA00022882"/>
    </source>
</evidence>
<organism evidence="14">
    <name type="scientific">Nematostella vectensis</name>
    <name type="common">Starlet sea anemone</name>
    <dbReference type="NCBI Taxonomy" id="45351"/>
    <lineage>
        <taxon>Eukaryota</taxon>
        <taxon>Metazoa</taxon>
        <taxon>Cnidaria</taxon>
        <taxon>Anthozoa</taxon>
        <taxon>Hexacorallia</taxon>
        <taxon>Actiniaria</taxon>
        <taxon>Edwardsiidae</taxon>
        <taxon>Nematostella</taxon>
    </lineage>
</organism>
<keyword evidence="2" id="KW-0813">Transport</keyword>
<evidence type="ECO:0000256" key="1">
    <source>
        <dbReference type="ARBA" id="ARBA00004141"/>
    </source>
</evidence>
<dbReference type="GO" id="GO:0008076">
    <property type="term" value="C:voltage-gated potassium channel complex"/>
    <property type="evidence" value="ECO:0007669"/>
    <property type="project" value="InterPro"/>
</dbReference>
<dbReference type="PRINTS" id="PR01496">
    <property type="entry name" value="SHAKERCHANEL"/>
</dbReference>
<dbReference type="SMART" id="SM00225">
    <property type="entry name" value="BTB"/>
    <property type="match status" value="1"/>
</dbReference>
<sequence length="410" mass="47475">MMERDQLEQEKISDRITLNVSGAVFEVRVSILQRFPQTLLGCRYKRVQYYDSARNQYFFDRHRQAFEAILFFYQSGGRLMCPDNVPDTVFADEILFFQLPTMDDRFSSKTKKFEKFMMSNQTPSRFNFQWQRRLWEFLEIPESTKMAQGLALFSQFMVYLSVTATCLETVKSLRYYDFSPQNDETGGMSFLKSNPLVQNSWFLFDIGCFGWFTFECAVRFLSFPSKAEYFANLANCVDFLTVVVFYVFLIVKITVPTAVWCLRFLRFLTTIRIFKLIRYSNKMKIFLLTLASGVRELGMLMMFSCIMLLLSSTAVFYAEAELKNTQFSSIPDAFWWAIITITTIGYGDKVPISAAGKFIGCLCAVLGALVIALPLFRFAAHFRTKLERLSDNSNLGFTSSKTKNSLMRGF</sequence>
<dbReference type="InterPro" id="IPR028325">
    <property type="entry name" value="VG_K_chnl"/>
</dbReference>
<keyword evidence="3" id="KW-0633">Potassium transport</keyword>
<keyword evidence="10 12" id="KW-0472">Membrane</keyword>
<dbReference type="Pfam" id="PF02214">
    <property type="entry name" value="BTB_2"/>
    <property type="match status" value="1"/>
</dbReference>
<accession>K9MYZ8</accession>
<gene>
    <name evidence="14" type="primary">ShakR5</name>
</gene>
<reference evidence="14" key="1">
    <citation type="journal article" date="2012" name="PLoS ONE">
        <title>Expanded functional diversity of shaker k(+) channels in cnidarians is driven by gene expansion.</title>
        <authorList>
            <person name="Jegla T."/>
            <person name="Marlow H.Q."/>
            <person name="Chen B."/>
            <person name="Simmons D.K."/>
            <person name="Jacobo S.M."/>
            <person name="Martindale M.Q."/>
        </authorList>
    </citation>
    <scope>NUCLEOTIDE SEQUENCE</scope>
</reference>
<evidence type="ECO:0000313" key="14">
    <source>
        <dbReference type="EMBL" id="AFY09713.1"/>
    </source>
</evidence>
<dbReference type="AlphaFoldDB" id="K9MYZ8"/>
<evidence type="ECO:0000256" key="5">
    <source>
        <dbReference type="ARBA" id="ARBA00022826"/>
    </source>
</evidence>
<feature type="transmembrane region" description="Helical" evidence="12">
    <location>
        <begin position="359"/>
        <end position="380"/>
    </location>
</feature>
<dbReference type="Pfam" id="PF00520">
    <property type="entry name" value="Ion_trans"/>
    <property type="match status" value="1"/>
</dbReference>
<evidence type="ECO:0000256" key="8">
    <source>
        <dbReference type="ARBA" id="ARBA00022989"/>
    </source>
</evidence>
<dbReference type="PRINTS" id="PR00169">
    <property type="entry name" value="KCHANNEL"/>
</dbReference>
<evidence type="ECO:0000256" key="11">
    <source>
        <dbReference type="ARBA" id="ARBA00023303"/>
    </source>
</evidence>
<dbReference type="PANTHER" id="PTHR11537:SF113">
    <property type="entry name" value="POTASSIUM VOLTAGE-GATED CHANNEL PROTEIN SHAKER"/>
    <property type="match status" value="1"/>
</dbReference>
<evidence type="ECO:0000256" key="4">
    <source>
        <dbReference type="ARBA" id="ARBA00022692"/>
    </source>
</evidence>
<dbReference type="PRINTS" id="PR01491">
    <property type="entry name" value="KVCHANNEL"/>
</dbReference>
<dbReference type="InterPro" id="IPR003968">
    <property type="entry name" value="K_chnl_volt-dep_Kv"/>
</dbReference>
<dbReference type="InterPro" id="IPR027359">
    <property type="entry name" value="Volt_channel_dom_sf"/>
</dbReference>
<name>K9MYZ8_NEMVE</name>
<feature type="domain" description="BTB" evidence="13">
    <location>
        <begin position="14"/>
        <end position="114"/>
    </location>
</feature>
<dbReference type="Gene3D" id="1.10.287.70">
    <property type="match status" value="1"/>
</dbReference>
<dbReference type="InterPro" id="IPR000210">
    <property type="entry name" value="BTB/POZ_dom"/>
</dbReference>
<proteinExistence type="evidence at transcript level"/>
<dbReference type="SUPFAM" id="SSF54695">
    <property type="entry name" value="POZ domain"/>
    <property type="match status" value="1"/>
</dbReference>